<dbReference type="InterPro" id="IPR029000">
    <property type="entry name" value="Cyclophilin-like_dom_sf"/>
</dbReference>
<sequence>MRGKRCAAAASEAGSRAMISLALATLFAAAVQATPAPSPADPIDADWRAIPDDELLVITLGNGKRVVVRLAAALAPQHVANIRTLAKTRWWDGASVYRVQENWVAQWGDATEKKPLPAGVTDRPAAEFDIPAFAPAVRMTRADPYSTASGITAEGWPVATDGKAAWLTHCYGMVGVARDALPSTGSGAELFTPIGQSARRLDRNYTVVGRIVEGMQYFSGLPRSDAPLGVYATEGERLPIVTVRLASDMPATERPHYQYRAADNPRFAAAVRRRENPEAPTVSLGGAAVCDVLPAVRKAP</sequence>
<dbReference type="PROSITE" id="PS50072">
    <property type="entry name" value="CSA_PPIASE_2"/>
    <property type="match status" value="1"/>
</dbReference>
<dbReference type="SUPFAM" id="SSF50891">
    <property type="entry name" value="Cyclophilin-like"/>
    <property type="match status" value="1"/>
</dbReference>
<name>A0A840F0D0_9SPHN</name>
<keyword evidence="4" id="KW-0732">Signal</keyword>
<evidence type="ECO:0000256" key="3">
    <source>
        <dbReference type="ARBA" id="ARBA00023235"/>
    </source>
</evidence>
<feature type="chain" id="PRO_5032482492" description="peptidylprolyl isomerase" evidence="4">
    <location>
        <begin position="34"/>
        <end position="300"/>
    </location>
</feature>
<dbReference type="Pfam" id="PF00160">
    <property type="entry name" value="Pro_isomerase"/>
    <property type="match status" value="1"/>
</dbReference>
<feature type="domain" description="PPIase cyclophilin-type" evidence="5">
    <location>
        <begin position="65"/>
        <end position="247"/>
    </location>
</feature>
<dbReference type="EC" id="5.2.1.8" evidence="1"/>
<dbReference type="AlphaFoldDB" id="A0A840F0D0"/>
<reference evidence="6 7" key="1">
    <citation type="submission" date="2020-08" db="EMBL/GenBank/DDBJ databases">
        <title>Genomic Encyclopedia of Type Strains, Phase IV (KMG-IV): sequencing the most valuable type-strain genomes for metagenomic binning, comparative biology and taxonomic classification.</title>
        <authorList>
            <person name="Goeker M."/>
        </authorList>
    </citation>
    <scope>NUCLEOTIDE SEQUENCE [LARGE SCALE GENOMIC DNA]</scope>
    <source>
        <strain evidence="6 7">YC6723</strain>
    </source>
</reference>
<evidence type="ECO:0000313" key="7">
    <source>
        <dbReference type="Proteomes" id="UP000529795"/>
    </source>
</evidence>
<dbReference type="InterPro" id="IPR044665">
    <property type="entry name" value="E_coli_cyclophilin_A-like"/>
</dbReference>
<organism evidence="6 7">
    <name type="scientific">Sphingomonas jinjuensis</name>
    <dbReference type="NCBI Taxonomy" id="535907"/>
    <lineage>
        <taxon>Bacteria</taxon>
        <taxon>Pseudomonadati</taxon>
        <taxon>Pseudomonadota</taxon>
        <taxon>Alphaproteobacteria</taxon>
        <taxon>Sphingomonadales</taxon>
        <taxon>Sphingomonadaceae</taxon>
        <taxon>Sphingomonas</taxon>
    </lineage>
</organism>
<gene>
    <name evidence="6" type="ORF">GGQ80_000609</name>
</gene>
<accession>A0A840F0D0</accession>
<protein>
    <recommendedName>
        <fullName evidence="1">peptidylprolyl isomerase</fullName>
        <ecNumber evidence="1">5.2.1.8</ecNumber>
    </recommendedName>
</protein>
<comment type="caution">
    <text evidence="6">The sequence shown here is derived from an EMBL/GenBank/DDBJ whole genome shotgun (WGS) entry which is preliminary data.</text>
</comment>
<keyword evidence="2" id="KW-0697">Rotamase</keyword>
<keyword evidence="7" id="KW-1185">Reference proteome</keyword>
<feature type="signal peptide" evidence="4">
    <location>
        <begin position="1"/>
        <end position="33"/>
    </location>
</feature>
<dbReference type="PANTHER" id="PTHR43246">
    <property type="entry name" value="PEPTIDYL-PROLYL CIS-TRANS ISOMERASE CYP38, CHLOROPLASTIC"/>
    <property type="match status" value="1"/>
</dbReference>
<dbReference type="InterPro" id="IPR002130">
    <property type="entry name" value="Cyclophilin-type_PPIase_dom"/>
</dbReference>
<evidence type="ECO:0000256" key="1">
    <source>
        <dbReference type="ARBA" id="ARBA00013194"/>
    </source>
</evidence>
<dbReference type="Proteomes" id="UP000529795">
    <property type="component" value="Unassembled WGS sequence"/>
</dbReference>
<evidence type="ECO:0000256" key="2">
    <source>
        <dbReference type="ARBA" id="ARBA00023110"/>
    </source>
</evidence>
<keyword evidence="3 6" id="KW-0413">Isomerase</keyword>
<dbReference type="Gene3D" id="2.40.100.10">
    <property type="entry name" value="Cyclophilin-like"/>
    <property type="match status" value="1"/>
</dbReference>
<dbReference type="EMBL" id="JACIEV010000001">
    <property type="protein sequence ID" value="MBB4152733.1"/>
    <property type="molecule type" value="Genomic_DNA"/>
</dbReference>
<dbReference type="GO" id="GO:0003755">
    <property type="term" value="F:peptidyl-prolyl cis-trans isomerase activity"/>
    <property type="evidence" value="ECO:0007669"/>
    <property type="project" value="UniProtKB-KW"/>
</dbReference>
<evidence type="ECO:0000313" key="6">
    <source>
        <dbReference type="EMBL" id="MBB4152733.1"/>
    </source>
</evidence>
<proteinExistence type="predicted"/>
<evidence type="ECO:0000259" key="5">
    <source>
        <dbReference type="PROSITE" id="PS50072"/>
    </source>
</evidence>
<evidence type="ECO:0000256" key="4">
    <source>
        <dbReference type="SAM" id="SignalP"/>
    </source>
</evidence>